<dbReference type="InterPro" id="IPR011545">
    <property type="entry name" value="DEAD/DEAH_box_helicase_dom"/>
</dbReference>
<dbReference type="PROSITE" id="PS51192">
    <property type="entry name" value="HELICASE_ATP_BIND_1"/>
    <property type="match status" value="1"/>
</dbReference>
<accession>A0AAN9Y4E7</accession>
<dbReference type="InterPro" id="IPR014001">
    <property type="entry name" value="Helicase_ATP-bd"/>
</dbReference>
<evidence type="ECO:0000259" key="14">
    <source>
        <dbReference type="PROSITE" id="PS50304"/>
    </source>
</evidence>
<feature type="domain" description="Tudor" evidence="14">
    <location>
        <begin position="730"/>
        <end position="790"/>
    </location>
</feature>
<evidence type="ECO:0000256" key="4">
    <source>
        <dbReference type="ARBA" id="ARBA00022473"/>
    </source>
</evidence>
<dbReference type="SUPFAM" id="SSF52540">
    <property type="entry name" value="P-loop containing nucleoside triphosphate hydrolases"/>
    <property type="match status" value="1"/>
</dbReference>
<evidence type="ECO:0000256" key="13">
    <source>
        <dbReference type="ARBA" id="ARBA00047984"/>
    </source>
</evidence>
<dbReference type="InterPro" id="IPR002464">
    <property type="entry name" value="DNA/RNA_helicase_DEAH_CS"/>
</dbReference>
<evidence type="ECO:0000256" key="11">
    <source>
        <dbReference type="ARBA" id="ARBA00023158"/>
    </source>
</evidence>
<name>A0AAN9Y4E7_9HEMI</name>
<evidence type="ECO:0000259" key="16">
    <source>
        <dbReference type="PROSITE" id="PS51194"/>
    </source>
</evidence>
<dbReference type="Pfam" id="PF07717">
    <property type="entry name" value="OB_NTP_bind"/>
    <property type="match status" value="1"/>
</dbReference>
<dbReference type="InterPro" id="IPR007502">
    <property type="entry name" value="Helicase-assoc_dom"/>
</dbReference>
<dbReference type="InterPro" id="IPR048333">
    <property type="entry name" value="HA2_WH"/>
</dbReference>
<dbReference type="GO" id="GO:0005730">
    <property type="term" value="C:nucleolus"/>
    <property type="evidence" value="ECO:0007669"/>
    <property type="project" value="TreeGrafter"/>
</dbReference>
<dbReference type="Pfam" id="PF04408">
    <property type="entry name" value="WHD_HA2"/>
    <property type="match status" value="1"/>
</dbReference>
<evidence type="ECO:0000256" key="5">
    <source>
        <dbReference type="ARBA" id="ARBA00022741"/>
    </source>
</evidence>
<dbReference type="PANTHER" id="PTHR18934:SF118">
    <property type="entry name" value="ATP-DEPENDENT RNA HELICASE DHX33"/>
    <property type="match status" value="1"/>
</dbReference>
<keyword evidence="7" id="KW-0378">Hydrolase</keyword>
<dbReference type="InterPro" id="IPR011709">
    <property type="entry name" value="DEAD-box_helicase_OB_fold"/>
</dbReference>
<dbReference type="EC" id="3.6.4.13" evidence="2"/>
<dbReference type="Pfam" id="PF00271">
    <property type="entry name" value="Helicase_C"/>
    <property type="match status" value="1"/>
</dbReference>
<dbReference type="Gene3D" id="3.40.50.300">
    <property type="entry name" value="P-loop containing nucleotide triphosphate hydrolases"/>
    <property type="match status" value="2"/>
</dbReference>
<dbReference type="PROSITE" id="PS50304">
    <property type="entry name" value="TUDOR"/>
    <property type="match status" value="1"/>
</dbReference>
<feature type="domain" description="Helicase ATP-binding" evidence="15">
    <location>
        <begin position="49"/>
        <end position="217"/>
    </location>
</feature>
<dbReference type="EMBL" id="JBBCAQ010000020">
    <property type="protein sequence ID" value="KAK7592944.1"/>
    <property type="molecule type" value="Genomic_DNA"/>
</dbReference>
<gene>
    <name evidence="17" type="ORF">V9T40_007696</name>
</gene>
<dbReference type="PROSITE" id="PS51194">
    <property type="entry name" value="HELICASE_CTER"/>
    <property type="match status" value="1"/>
</dbReference>
<organism evidence="17 18">
    <name type="scientific">Parthenolecanium corni</name>
    <dbReference type="NCBI Taxonomy" id="536013"/>
    <lineage>
        <taxon>Eukaryota</taxon>
        <taxon>Metazoa</taxon>
        <taxon>Ecdysozoa</taxon>
        <taxon>Arthropoda</taxon>
        <taxon>Hexapoda</taxon>
        <taxon>Insecta</taxon>
        <taxon>Pterygota</taxon>
        <taxon>Neoptera</taxon>
        <taxon>Paraneoptera</taxon>
        <taxon>Hemiptera</taxon>
        <taxon>Sternorrhyncha</taxon>
        <taxon>Coccoidea</taxon>
        <taxon>Coccidae</taxon>
        <taxon>Parthenolecanium</taxon>
    </lineage>
</organism>
<evidence type="ECO:0000256" key="7">
    <source>
        <dbReference type="ARBA" id="ARBA00022801"/>
    </source>
</evidence>
<dbReference type="SUPFAM" id="SSF63748">
    <property type="entry name" value="Tudor/PWWP/MBT"/>
    <property type="match status" value="1"/>
</dbReference>
<dbReference type="GO" id="GO:0045943">
    <property type="term" value="P:positive regulation of transcription by RNA polymerase I"/>
    <property type="evidence" value="ECO:0007669"/>
    <property type="project" value="TreeGrafter"/>
</dbReference>
<keyword evidence="4" id="KW-0217">Developmental protein</keyword>
<dbReference type="SMART" id="SM00490">
    <property type="entry name" value="HELICc"/>
    <property type="match status" value="1"/>
</dbReference>
<dbReference type="GO" id="GO:0005524">
    <property type="term" value="F:ATP binding"/>
    <property type="evidence" value="ECO:0007669"/>
    <property type="project" value="UniProtKB-KW"/>
</dbReference>
<dbReference type="GO" id="GO:0016787">
    <property type="term" value="F:hydrolase activity"/>
    <property type="evidence" value="ECO:0007669"/>
    <property type="project" value="UniProtKB-KW"/>
</dbReference>
<evidence type="ECO:0000256" key="10">
    <source>
        <dbReference type="ARBA" id="ARBA00022871"/>
    </source>
</evidence>
<dbReference type="GO" id="GO:0051321">
    <property type="term" value="P:meiotic cell cycle"/>
    <property type="evidence" value="ECO:0007669"/>
    <property type="project" value="UniProtKB-KW"/>
</dbReference>
<evidence type="ECO:0000259" key="15">
    <source>
        <dbReference type="PROSITE" id="PS51192"/>
    </source>
</evidence>
<feature type="domain" description="Helicase C-terminal" evidence="16">
    <location>
        <begin position="231"/>
        <end position="415"/>
    </location>
</feature>
<dbReference type="InterPro" id="IPR001650">
    <property type="entry name" value="Helicase_C-like"/>
</dbReference>
<dbReference type="GO" id="GO:0003724">
    <property type="term" value="F:RNA helicase activity"/>
    <property type="evidence" value="ECO:0007669"/>
    <property type="project" value="UniProtKB-EC"/>
</dbReference>
<dbReference type="GO" id="GO:0031047">
    <property type="term" value="P:regulatory ncRNA-mediated gene silencing"/>
    <property type="evidence" value="ECO:0007669"/>
    <property type="project" value="UniProtKB-KW"/>
</dbReference>
<keyword evidence="9" id="KW-0067">ATP-binding</keyword>
<dbReference type="InterPro" id="IPR002999">
    <property type="entry name" value="Tudor"/>
</dbReference>
<evidence type="ECO:0000313" key="17">
    <source>
        <dbReference type="EMBL" id="KAK7592944.1"/>
    </source>
</evidence>
<dbReference type="PROSITE" id="PS00690">
    <property type="entry name" value="DEAH_ATP_HELICASE"/>
    <property type="match status" value="1"/>
</dbReference>
<dbReference type="PANTHER" id="PTHR18934">
    <property type="entry name" value="ATP-DEPENDENT RNA HELICASE"/>
    <property type="match status" value="1"/>
</dbReference>
<proteinExistence type="inferred from homology"/>
<dbReference type="GO" id="GO:0030154">
    <property type="term" value="P:cell differentiation"/>
    <property type="evidence" value="ECO:0007669"/>
    <property type="project" value="UniProtKB-KW"/>
</dbReference>
<evidence type="ECO:0000256" key="12">
    <source>
        <dbReference type="ARBA" id="ARBA00023254"/>
    </source>
</evidence>
<evidence type="ECO:0000256" key="2">
    <source>
        <dbReference type="ARBA" id="ARBA00012552"/>
    </source>
</evidence>
<dbReference type="GO" id="GO:0007283">
    <property type="term" value="P:spermatogenesis"/>
    <property type="evidence" value="ECO:0007669"/>
    <property type="project" value="UniProtKB-KW"/>
</dbReference>
<dbReference type="AlphaFoldDB" id="A0AAN9Y4E7"/>
<keyword evidence="18" id="KW-1185">Reference proteome</keyword>
<sequence>MDKISLKFNTVNVSDGDISRNCPSELKICDSLANAINNLPIADFKDDLVEQIRTLDTMIILGETGCGKTTQIPKYILQNNINRNELIVITQPRRIAAVSIAQRVAEELNQICGNTVGYKIRFQNVVGPHSKLIYATDGTLLREAINDELLLKYSVIILDEAHERTVTTDILFGVIQAAQEKRDSQNLLPLKVIIMSAALDVDHFSVYFKNAPVFHIEGRRHKIDIFHAKEDVEDYYFTCLVTVFNIHAEAPPQEAILIFLTGQEEIEKMAQDISNISKNPECVGPNICTHTLYAAADPKSQMDIFTPVSKGTRKIIISTNIAETSITIPGIKYVIDSGKVKIKSFNHVTGVNILKVETISQEQALQRAGRVGRELDGVCYRAYSSEQFEKMKKSTVPEIHRCNLSAVSLTLLAMNKNPRTFNFIDQPEECAIKKSLEELYDLGAISDPSSLVLTDVGQKMSLLPLDPRYSKILLSAEKFNCVDEILDIIALLSTDNIFLPCSSNSNGYEIKQKFFSSCGDHITLFNVLRSFNSAKSKQNWCRDNFISFRAMDFAKHIKTQLLSMCSMFRIHVSSCGQDMDKVRKCLISGLFKNIAFLQPDKRYCATSSKQRCLIHPSSVLHKSLPYCVLFTELVESSELYMKTVTLLDPECTTRFNIEYYFQVEAALTTSPDDPELLKLKKDLKEVIELTTELIKSQLPDDVDKDDIDLKSADLKAVDPTLFPSDKVKKDWRPGNRCLAFWLEDGLYHAATVDSVDNEEVSVLFDDHKIGVPVVLTQEFLKEIPKGQDRGGARGIFKAKKQVTTKEREYLKQKKLKKQMRFQQLEAERECEKNKWLTFSSKTYKKGMCKKSIFASPDNVSGRVGIGTCGVAGKGMTDYQQAEKYKK</sequence>
<dbReference type="Pfam" id="PF00270">
    <property type="entry name" value="DEAD"/>
    <property type="match status" value="1"/>
</dbReference>
<dbReference type="SMART" id="SM00847">
    <property type="entry name" value="HA2"/>
    <property type="match status" value="1"/>
</dbReference>
<dbReference type="InterPro" id="IPR027417">
    <property type="entry name" value="P-loop_NTPase"/>
</dbReference>
<keyword evidence="6" id="KW-0221">Differentiation</keyword>
<keyword evidence="10" id="KW-0744">Spermatogenesis</keyword>
<reference evidence="17 18" key="1">
    <citation type="submission" date="2024-03" db="EMBL/GenBank/DDBJ databases">
        <title>Adaptation during the transition from Ophiocordyceps entomopathogen to insect associate is accompanied by gene loss and intensified selection.</title>
        <authorList>
            <person name="Ward C.M."/>
            <person name="Onetto C.A."/>
            <person name="Borneman A.R."/>
        </authorList>
    </citation>
    <scope>NUCLEOTIDE SEQUENCE [LARGE SCALE GENOMIC DNA]</scope>
    <source>
        <strain evidence="17">AWRI1</strain>
        <tissue evidence="17">Single Adult Female</tissue>
    </source>
</reference>
<protein>
    <recommendedName>
        <fullName evidence="3">Probable ATP-dependent RNA helicase spindle-E</fullName>
        <ecNumber evidence="2">3.6.4.13</ecNumber>
    </recommendedName>
</protein>
<evidence type="ECO:0000313" key="18">
    <source>
        <dbReference type="Proteomes" id="UP001367676"/>
    </source>
</evidence>
<evidence type="ECO:0000256" key="3">
    <source>
        <dbReference type="ARBA" id="ARBA00013352"/>
    </source>
</evidence>
<dbReference type="GO" id="GO:0003725">
    <property type="term" value="F:double-stranded RNA binding"/>
    <property type="evidence" value="ECO:0007669"/>
    <property type="project" value="TreeGrafter"/>
</dbReference>
<dbReference type="Gene3D" id="1.20.120.1080">
    <property type="match status" value="1"/>
</dbReference>
<evidence type="ECO:0000256" key="8">
    <source>
        <dbReference type="ARBA" id="ARBA00022806"/>
    </source>
</evidence>
<dbReference type="Gene3D" id="2.30.30.140">
    <property type="match status" value="1"/>
</dbReference>
<evidence type="ECO:0000256" key="1">
    <source>
        <dbReference type="ARBA" id="ARBA00008792"/>
    </source>
</evidence>
<keyword evidence="5" id="KW-0547">Nucleotide-binding</keyword>
<dbReference type="SMART" id="SM00487">
    <property type="entry name" value="DEXDc"/>
    <property type="match status" value="1"/>
</dbReference>
<keyword evidence="11" id="KW-0943">RNA-mediated gene silencing</keyword>
<keyword evidence="12" id="KW-0469">Meiosis</keyword>
<dbReference type="Proteomes" id="UP001367676">
    <property type="component" value="Unassembled WGS sequence"/>
</dbReference>
<comment type="catalytic activity">
    <reaction evidence="13">
        <text>ATP + H2O = ADP + phosphate + H(+)</text>
        <dbReference type="Rhea" id="RHEA:13065"/>
        <dbReference type="ChEBI" id="CHEBI:15377"/>
        <dbReference type="ChEBI" id="CHEBI:15378"/>
        <dbReference type="ChEBI" id="CHEBI:30616"/>
        <dbReference type="ChEBI" id="CHEBI:43474"/>
        <dbReference type="ChEBI" id="CHEBI:456216"/>
        <dbReference type="EC" id="3.6.4.13"/>
    </reaction>
</comment>
<keyword evidence="8" id="KW-0347">Helicase</keyword>
<evidence type="ECO:0000256" key="9">
    <source>
        <dbReference type="ARBA" id="ARBA00022840"/>
    </source>
</evidence>
<comment type="similarity">
    <text evidence="1">Belongs to the DEAD box helicase family. DEAH subfamily.</text>
</comment>
<dbReference type="CDD" id="cd18791">
    <property type="entry name" value="SF2_C_RHA"/>
    <property type="match status" value="1"/>
</dbReference>
<comment type="caution">
    <text evidence="17">The sequence shown here is derived from an EMBL/GenBank/DDBJ whole genome shotgun (WGS) entry which is preliminary data.</text>
</comment>
<dbReference type="Pfam" id="PF21010">
    <property type="entry name" value="HA2_C"/>
    <property type="match status" value="1"/>
</dbReference>
<evidence type="ECO:0000256" key="6">
    <source>
        <dbReference type="ARBA" id="ARBA00022782"/>
    </source>
</evidence>